<sequence length="112" mass="12996">MRPSIYHMTFDRSTETHQDVRFEKRRAFQSNNCLENSFAVLSLDLSVPSSLTRVRHLHEPRRRPRRVVVSLAKHLMVRQSGRHGICRVLYGAWGRPTRAAAICRTQIDTVAQ</sequence>
<keyword evidence="2" id="KW-1185">Reference proteome</keyword>
<evidence type="ECO:0000313" key="1">
    <source>
        <dbReference type="EMBL" id="CAH0728348.1"/>
    </source>
</evidence>
<dbReference type="AlphaFoldDB" id="A0A8J9VRT0"/>
<gene>
    <name evidence="1" type="ORF">BINO364_LOCUS13575</name>
</gene>
<dbReference type="EMBL" id="OV170227">
    <property type="protein sequence ID" value="CAH0728348.1"/>
    <property type="molecule type" value="Genomic_DNA"/>
</dbReference>
<proteinExistence type="predicted"/>
<dbReference type="Proteomes" id="UP000838878">
    <property type="component" value="Chromosome 7"/>
</dbReference>
<accession>A0A8J9VRT0</accession>
<organism evidence="1 2">
    <name type="scientific">Brenthis ino</name>
    <name type="common">lesser marbled fritillary</name>
    <dbReference type="NCBI Taxonomy" id="405034"/>
    <lineage>
        <taxon>Eukaryota</taxon>
        <taxon>Metazoa</taxon>
        <taxon>Ecdysozoa</taxon>
        <taxon>Arthropoda</taxon>
        <taxon>Hexapoda</taxon>
        <taxon>Insecta</taxon>
        <taxon>Pterygota</taxon>
        <taxon>Neoptera</taxon>
        <taxon>Endopterygota</taxon>
        <taxon>Lepidoptera</taxon>
        <taxon>Glossata</taxon>
        <taxon>Ditrysia</taxon>
        <taxon>Papilionoidea</taxon>
        <taxon>Nymphalidae</taxon>
        <taxon>Heliconiinae</taxon>
        <taxon>Argynnini</taxon>
        <taxon>Brenthis</taxon>
    </lineage>
</organism>
<name>A0A8J9VRT0_9NEOP</name>
<reference evidence="1" key="1">
    <citation type="submission" date="2021-12" db="EMBL/GenBank/DDBJ databases">
        <authorList>
            <person name="Martin H S."/>
        </authorList>
    </citation>
    <scope>NUCLEOTIDE SEQUENCE</scope>
</reference>
<protein>
    <submittedName>
        <fullName evidence="1">Uncharacterized protein</fullName>
    </submittedName>
</protein>
<evidence type="ECO:0000313" key="2">
    <source>
        <dbReference type="Proteomes" id="UP000838878"/>
    </source>
</evidence>
<dbReference type="OrthoDB" id="10619469at2759"/>
<feature type="non-terminal residue" evidence="1">
    <location>
        <position position="112"/>
    </location>
</feature>